<sequence>MAFQHQKGIDEKNEMLRGRLSGDHVNAPTRRESESNLMVTIPAMVLSFFAIYLLLKDKFEEEYQARVHRREMDMDVPAQYMYLRIDFVLDLIGETLTKLLLLPFRLWGRIFRAIGIIRPEHIVAPARGLRRRFLNATEEAGHRVHYYWALWTDSHVYVILLNWYMYLTSMTFLVKLIIYPYCLWLCFEAAGWIKRDFDRAMAQDYPTSPAAHYFGTRQELVPRTVLNDDCTVDHYGYTVCYDPSTWNVNPAHTSDAVYTPWPGSEDAVVTSTTDAVTTHYGQTPAPVPAEAEIFPEVRASMAGNTYGATSDPWISSNEPDDSSSGNPSQPNDRERSRFSRHSEVPATTPRSLVIHSKTTEKRTSHLSRQDDVVGPDSQSLVARVRESLGLGPSTSSKSIARTVSGWLSESAEATKAHAEESHVDERDFDVLTSPPSAEQSSELEDERDFDTAASPTGAERSHEIQDSQIDERSDHQSTSSARASRPSARIESVRPVEILKDESIPSVHAGTPKDKVSDSSSPRPPTGAPKNAVSRPSHLKPPAPVARPGLIDRLWARMTSKDEFKTEERYPSYYSISKKAATHDIPPSHELQKTEVSEGGAWKSEWTSSPDDYEESHIPPPVSEPSVFSHVRLSQQSSPLDHHDESSSSPEVAGSAVRPDTTSDYQPQGDTDGSEDSWHSATTFTSSQQHEESPKSLPIQGSATSEAIRERSTDKEKPKKKTLIQLELETESEVCDQLKRKMAGSDSELVVEFDSEAVVPKGSPLPKPKRRGVWARDIDCEKDHWKHCRQCKQLHCHEDEALN</sequence>
<dbReference type="GeneID" id="95981010"/>
<feature type="region of interest" description="Disordered" evidence="1">
    <location>
        <begin position="304"/>
        <end position="377"/>
    </location>
</feature>
<name>A0ABR3PJ08_9PEZI</name>
<dbReference type="RefSeq" id="XP_069201998.1">
    <property type="nucleotide sequence ID" value="XM_069347393.1"/>
</dbReference>
<feature type="compositionally biased region" description="Low complexity" evidence="1">
    <location>
        <begin position="477"/>
        <end position="489"/>
    </location>
</feature>
<keyword evidence="2" id="KW-0812">Transmembrane</keyword>
<comment type="caution">
    <text evidence="3">The sequence shown here is derived from an EMBL/GenBank/DDBJ whole genome shotgun (WGS) entry which is preliminary data.</text>
</comment>
<gene>
    <name evidence="3" type="ORF">AAFC00_007311</name>
</gene>
<evidence type="ECO:0000256" key="1">
    <source>
        <dbReference type="SAM" id="MobiDB-lite"/>
    </source>
</evidence>
<feature type="transmembrane region" description="Helical" evidence="2">
    <location>
        <begin position="172"/>
        <end position="193"/>
    </location>
</feature>
<feature type="compositionally biased region" description="Polar residues" evidence="1">
    <location>
        <begin position="679"/>
        <end position="688"/>
    </location>
</feature>
<feature type="compositionally biased region" description="Basic and acidic residues" evidence="1">
    <location>
        <begin position="491"/>
        <end position="503"/>
    </location>
</feature>
<keyword evidence="2" id="KW-1133">Transmembrane helix</keyword>
<feature type="compositionally biased region" description="Basic and acidic residues" evidence="1">
    <location>
        <begin position="357"/>
        <end position="371"/>
    </location>
</feature>
<evidence type="ECO:0000313" key="4">
    <source>
        <dbReference type="Proteomes" id="UP001562354"/>
    </source>
</evidence>
<feature type="region of interest" description="Disordered" evidence="1">
    <location>
        <begin position="580"/>
        <end position="723"/>
    </location>
</feature>
<protein>
    <submittedName>
        <fullName evidence="3">Uncharacterized protein</fullName>
    </submittedName>
</protein>
<feature type="compositionally biased region" description="Basic and acidic residues" evidence="1">
    <location>
        <begin position="586"/>
        <end position="596"/>
    </location>
</feature>
<evidence type="ECO:0000256" key="2">
    <source>
        <dbReference type="SAM" id="Phobius"/>
    </source>
</evidence>
<keyword evidence="2" id="KW-0472">Membrane</keyword>
<feature type="compositionally biased region" description="Polar residues" evidence="1">
    <location>
        <begin position="660"/>
        <end position="671"/>
    </location>
</feature>
<feature type="transmembrane region" description="Helical" evidence="2">
    <location>
        <begin position="37"/>
        <end position="55"/>
    </location>
</feature>
<organism evidence="3 4">
    <name type="scientific">Neodothiora populina</name>
    <dbReference type="NCBI Taxonomy" id="2781224"/>
    <lineage>
        <taxon>Eukaryota</taxon>
        <taxon>Fungi</taxon>
        <taxon>Dikarya</taxon>
        <taxon>Ascomycota</taxon>
        <taxon>Pezizomycotina</taxon>
        <taxon>Dothideomycetes</taxon>
        <taxon>Dothideomycetidae</taxon>
        <taxon>Dothideales</taxon>
        <taxon>Dothioraceae</taxon>
        <taxon>Neodothiora</taxon>
    </lineage>
</organism>
<feature type="region of interest" description="Disordered" evidence="1">
    <location>
        <begin position="411"/>
        <end position="551"/>
    </location>
</feature>
<feature type="compositionally biased region" description="Polar residues" evidence="1">
    <location>
        <begin position="304"/>
        <end position="330"/>
    </location>
</feature>
<feature type="compositionally biased region" description="Basic and acidic residues" evidence="1">
    <location>
        <begin position="412"/>
        <end position="429"/>
    </location>
</feature>
<feature type="compositionally biased region" description="Basic and acidic residues" evidence="1">
    <location>
        <begin position="707"/>
        <end position="717"/>
    </location>
</feature>
<evidence type="ECO:0000313" key="3">
    <source>
        <dbReference type="EMBL" id="KAL1305725.1"/>
    </source>
</evidence>
<keyword evidence="4" id="KW-1185">Reference proteome</keyword>
<reference evidence="3 4" key="1">
    <citation type="submission" date="2024-07" db="EMBL/GenBank/DDBJ databases">
        <title>Draft sequence of the Neodothiora populina.</title>
        <authorList>
            <person name="Drown D.D."/>
            <person name="Schuette U.S."/>
            <person name="Buechlein A.B."/>
            <person name="Rusch D.R."/>
            <person name="Winton L.W."/>
            <person name="Adams G.A."/>
        </authorList>
    </citation>
    <scope>NUCLEOTIDE SEQUENCE [LARGE SCALE GENOMIC DNA]</scope>
    <source>
        <strain evidence="3 4">CPC 39397</strain>
    </source>
</reference>
<dbReference type="EMBL" id="JBFMKM010000006">
    <property type="protein sequence ID" value="KAL1305725.1"/>
    <property type="molecule type" value="Genomic_DNA"/>
</dbReference>
<dbReference type="Proteomes" id="UP001562354">
    <property type="component" value="Unassembled WGS sequence"/>
</dbReference>
<feature type="compositionally biased region" description="Basic and acidic residues" evidence="1">
    <location>
        <begin position="331"/>
        <end position="343"/>
    </location>
</feature>
<proteinExistence type="predicted"/>
<accession>A0ABR3PJ08</accession>
<feature type="compositionally biased region" description="Basic and acidic residues" evidence="1">
    <location>
        <begin position="459"/>
        <end position="475"/>
    </location>
</feature>